<evidence type="ECO:0000259" key="3">
    <source>
        <dbReference type="Pfam" id="PF08028"/>
    </source>
</evidence>
<keyword evidence="1" id="KW-0560">Oxidoreductase</keyword>
<dbReference type="GO" id="GO:0050660">
    <property type="term" value="F:flavin adenine dinucleotide binding"/>
    <property type="evidence" value="ECO:0007669"/>
    <property type="project" value="InterPro"/>
</dbReference>
<dbReference type="SUPFAM" id="SSF47203">
    <property type="entry name" value="Acyl-CoA dehydrogenase C-terminal domain-like"/>
    <property type="match status" value="1"/>
</dbReference>
<protein>
    <submittedName>
        <fullName evidence="4">SfnB family sulfur acquisition oxidoreductase</fullName>
    </submittedName>
</protein>
<evidence type="ECO:0000256" key="1">
    <source>
        <dbReference type="ARBA" id="ARBA00023002"/>
    </source>
</evidence>
<dbReference type="PANTHER" id="PTHR43884:SF12">
    <property type="entry name" value="ISOVALERYL-COA DEHYDROGENASE, MITOCHONDRIAL-RELATED"/>
    <property type="match status" value="1"/>
</dbReference>
<sequence length="415" mass="44687">MSTPSLLDRTATGSRPVAGRVATEAEALEIAHRLAAQFAPGAAQRDRERLAPVAELDAYSNSGLWAISVPREHGGLQASYLTVARVFAIISAADPSIAQLAQNHFGYVNFIALNASAEQQRELFGAVLSGARIGNALSEKRNARDAKTRAHVGVFETRITAVDEARARVDGRKFYSTGALYADLVPVTATNAEGQVEVAFFDRHTSGLEVVDDWSSFGQRTTASGSVILDSAVLPRSRVVVGERPGGASSNGPVSQLLQAAIDLGIGVGALDDTLDYLRHRARPWIDSGVERACEDPLSLARLGRLATQREAADALFERAALAVDEADRQLDDETVDLASVAVAKAKVATTEFALEAAERLFELSGTSSTLSEFGYDRHWRNARVHTLHDPVRWKLHLLGNHLLNGASPKRHAWN</sequence>
<dbReference type="InterPro" id="IPR046373">
    <property type="entry name" value="Acyl-CoA_Oxase/DH_mid-dom_sf"/>
</dbReference>
<dbReference type="PANTHER" id="PTHR43884">
    <property type="entry name" value="ACYL-COA DEHYDROGENASE"/>
    <property type="match status" value="1"/>
</dbReference>
<dbReference type="GO" id="GO:0006552">
    <property type="term" value="P:L-leucine catabolic process"/>
    <property type="evidence" value="ECO:0007669"/>
    <property type="project" value="TreeGrafter"/>
</dbReference>
<dbReference type="NCBIfam" id="TIGR04022">
    <property type="entry name" value="sulfur_SfnB"/>
    <property type="match status" value="1"/>
</dbReference>
<organism evidence="4 5">
    <name type="scientific">Halotalea alkalilenta</name>
    <dbReference type="NCBI Taxonomy" id="376489"/>
    <lineage>
        <taxon>Bacteria</taxon>
        <taxon>Pseudomonadati</taxon>
        <taxon>Pseudomonadota</taxon>
        <taxon>Gammaproteobacteria</taxon>
        <taxon>Oceanospirillales</taxon>
        <taxon>Halomonadaceae</taxon>
        <taxon>Halotalea</taxon>
    </lineage>
</organism>
<evidence type="ECO:0000313" key="5">
    <source>
        <dbReference type="Proteomes" id="UP000077875"/>
    </source>
</evidence>
<dbReference type="STRING" id="376489.A5892_17885"/>
<feature type="domain" description="Acyl-CoA dehydrogenase C-terminal" evidence="3">
    <location>
        <begin position="258"/>
        <end position="390"/>
    </location>
</feature>
<reference evidence="4 5" key="1">
    <citation type="submission" date="2016-04" db="EMBL/GenBank/DDBJ databases">
        <title>Complete Genome Sequence of Halotalea alkalilenta IHB B 13600.</title>
        <authorList>
            <person name="Swarnkar M.K."/>
            <person name="Sharma A."/>
            <person name="Kaushal K."/>
            <person name="Soni R."/>
            <person name="Rana S."/>
            <person name="Singh A.K."/>
            <person name="Gulati A."/>
        </authorList>
    </citation>
    <scope>NUCLEOTIDE SEQUENCE [LARGE SCALE GENOMIC DNA]</scope>
    <source>
        <strain evidence="4 5">IHB B 13600</strain>
    </source>
</reference>
<dbReference type="InterPro" id="IPR013786">
    <property type="entry name" value="AcylCoA_DH/ox_N"/>
</dbReference>
<evidence type="ECO:0000259" key="2">
    <source>
        <dbReference type="Pfam" id="PF02771"/>
    </source>
</evidence>
<dbReference type="Proteomes" id="UP000077875">
    <property type="component" value="Chromosome"/>
</dbReference>
<dbReference type="Pfam" id="PF02771">
    <property type="entry name" value="Acyl-CoA_dh_N"/>
    <property type="match status" value="1"/>
</dbReference>
<dbReference type="InterPro" id="IPR013107">
    <property type="entry name" value="Acyl-CoA_DH_C"/>
</dbReference>
<dbReference type="Gene3D" id="1.10.540.10">
    <property type="entry name" value="Acyl-CoA dehydrogenase/oxidase, N-terminal domain"/>
    <property type="match status" value="1"/>
</dbReference>
<keyword evidence="5" id="KW-1185">Reference proteome</keyword>
<dbReference type="RefSeq" id="WP_064123944.1">
    <property type="nucleotide sequence ID" value="NZ_CP015243.1"/>
</dbReference>
<dbReference type="KEGG" id="haa:A5892_17885"/>
<proteinExistence type="predicted"/>
<dbReference type="InterPro" id="IPR036250">
    <property type="entry name" value="AcylCo_DH-like_C"/>
</dbReference>
<dbReference type="PIRSF" id="PIRSF016578">
    <property type="entry name" value="HsaA"/>
    <property type="match status" value="1"/>
</dbReference>
<dbReference type="AlphaFoldDB" id="A0A172YIU8"/>
<dbReference type="Pfam" id="PF08028">
    <property type="entry name" value="Acyl-CoA_dh_2"/>
    <property type="match status" value="1"/>
</dbReference>
<dbReference type="EMBL" id="CP015243">
    <property type="protein sequence ID" value="ANF59102.1"/>
    <property type="molecule type" value="Genomic_DNA"/>
</dbReference>
<dbReference type="Gene3D" id="1.20.140.10">
    <property type="entry name" value="Butyryl-CoA Dehydrogenase, subunit A, domain 3"/>
    <property type="match status" value="1"/>
</dbReference>
<evidence type="ECO:0000313" key="4">
    <source>
        <dbReference type="EMBL" id="ANF59102.1"/>
    </source>
</evidence>
<dbReference type="GO" id="GO:0008470">
    <property type="term" value="F:3-methylbutanoyl-CoA dehydrogenase activity"/>
    <property type="evidence" value="ECO:0007669"/>
    <property type="project" value="TreeGrafter"/>
</dbReference>
<feature type="domain" description="Acyl-CoA dehydrogenase/oxidase N-terminal" evidence="2">
    <location>
        <begin position="34"/>
        <end position="130"/>
    </location>
</feature>
<accession>A0A172YIU8</accession>
<dbReference type="InterPro" id="IPR023922">
    <property type="entry name" value="S04_starv_induced_SfnB"/>
</dbReference>
<dbReference type="InterPro" id="IPR037069">
    <property type="entry name" value="AcylCoA_DH/ox_N_sf"/>
</dbReference>
<dbReference type="InterPro" id="IPR009100">
    <property type="entry name" value="AcylCoA_DH/oxidase_NM_dom_sf"/>
</dbReference>
<gene>
    <name evidence="4" type="ORF">A5892_17885</name>
</gene>
<dbReference type="Gene3D" id="2.40.110.10">
    <property type="entry name" value="Butyryl-CoA Dehydrogenase, subunit A, domain 2"/>
    <property type="match status" value="1"/>
</dbReference>
<name>A0A172YIU8_9GAMM</name>
<dbReference type="SUPFAM" id="SSF56645">
    <property type="entry name" value="Acyl-CoA dehydrogenase NM domain-like"/>
    <property type="match status" value="1"/>
</dbReference>